<keyword evidence="2" id="KW-1185">Reference proteome</keyword>
<name>S0A2A0_9CAUD</name>
<sequence>MSTNMVKTYTGKTAPKSKCKRIKNSYYLVGDPSVKDSGECYFVEGKYHRFNNGYIEYDHSLSKYVLIHKTTLREGIVDYDEEGNEFISGMFSPDISSNVQIVTNSDTGSKEICISEEIAKKGKFRERLSTGTFFDRTIKNATWFNRITKAPVSKSSLPYESRFVSKLTEAEHTKSFKPEYNSVQLNRFGDFLQNNGITFGLEFETTAGYIPERLCYKYGLIPLRDGSIEGLEYVTIPFSGRNGLYALKEITKELSKRTKNDFTCALHLHIGGLSRTEESVLSAFILSCLTQDEQFLMQPDYKRGGSKVQKQDYCAPLPVKNIFSKMPEVIKPENVTTWFKKVFNFVSDGKSYDSYKGTLDNIETHPSDPSGRSKWNIRSRYFYLNFVPLIFGNKKTVEFRHHHITTDFDKIMNLIFNCALFVWTAENCKDSLFNDKSELFSKLIKRKNQSTATLVENFLKYDGHSSLMEIGKRHIDYVEIRKTVMSELSAAGDVKAVKEKAHDALYNELGSDFWK</sequence>
<evidence type="ECO:0000313" key="1">
    <source>
        <dbReference type="EMBL" id="AGO48930.1"/>
    </source>
</evidence>
<dbReference type="KEGG" id="vg:16797495"/>
<organism evidence="1 2">
    <name type="scientific">Cellulophaga phage phi14:2</name>
    <dbReference type="NCBI Taxonomy" id="1327990"/>
    <lineage>
        <taxon>Viruses</taxon>
        <taxon>Duplodnaviria</taxon>
        <taxon>Heunggongvirae</taxon>
        <taxon>Uroviricota</taxon>
        <taxon>Caudoviricetes</taxon>
        <taxon>Crassvirales</taxon>
        <taxon>Steigviridae</taxon>
        <taxon>Asinivirinae</taxon>
        <taxon>Akihdevirus</taxon>
        <taxon>Akihdevirus balticus</taxon>
    </lineage>
</organism>
<reference evidence="2" key="2">
    <citation type="submission" date="2013-03" db="EMBL/GenBank/DDBJ databases">
        <title>The Cellulophaga phages: a novel, diverse, and globally ubiquitous model system.</title>
        <authorList>
            <person name="Holmfeldt K."/>
            <person name="Solonenko N."/>
            <person name="Shah M."/>
            <person name="Corrier K."/>
            <person name="Riemann L."/>
            <person name="VerBerkmoes N.C."/>
            <person name="Sullivan M.B."/>
        </authorList>
    </citation>
    <scope>NUCLEOTIDE SEQUENCE [LARGE SCALE GENOMIC DNA]</scope>
</reference>
<dbReference type="EMBL" id="KC821624">
    <property type="protein sequence ID" value="AGO48930.1"/>
    <property type="molecule type" value="Genomic_DNA"/>
</dbReference>
<protein>
    <recommendedName>
        <fullName evidence="3">Amidoligase enzyme</fullName>
    </recommendedName>
</protein>
<reference evidence="1 2" key="1">
    <citation type="journal article" date="2013" name="Proc. Natl. Acad. Sci. U.S.A.">
        <title>Twelve previously unknown phage genera are ubiquitous in global oceans.</title>
        <authorList>
            <person name="Holmfeldt K."/>
            <person name="Solonenko N."/>
            <person name="Shah M."/>
            <person name="Corrier K."/>
            <person name="Riemann L."/>
            <person name="Verberkmoes N.C."/>
            <person name="Sullivan M.B."/>
        </authorList>
    </citation>
    <scope>NUCLEOTIDE SEQUENCE [LARGE SCALE GENOMIC DNA]</scope>
    <source>
        <strain evidence="1">Phi14:2</strain>
    </source>
</reference>
<dbReference type="GeneID" id="16797495"/>
<accession>S0A2A0</accession>
<dbReference type="Proteomes" id="UP000014725">
    <property type="component" value="Segment"/>
</dbReference>
<gene>
    <name evidence="1" type="ORF">Phi14:2_gp052</name>
</gene>
<evidence type="ECO:0000313" key="2">
    <source>
        <dbReference type="Proteomes" id="UP000014725"/>
    </source>
</evidence>
<evidence type="ECO:0008006" key="3">
    <source>
        <dbReference type="Google" id="ProtNLM"/>
    </source>
</evidence>
<proteinExistence type="predicted"/>